<organism evidence="1 2">
    <name type="scientific">Prosthecodimorpha hirschii</name>
    <dbReference type="NCBI Taxonomy" id="665126"/>
    <lineage>
        <taxon>Bacteria</taxon>
        <taxon>Pseudomonadati</taxon>
        <taxon>Pseudomonadota</taxon>
        <taxon>Alphaproteobacteria</taxon>
        <taxon>Hyphomicrobiales</taxon>
        <taxon>Ancalomicrobiaceae</taxon>
        <taxon>Prosthecodimorpha</taxon>
    </lineage>
</organism>
<keyword evidence="2" id="KW-1185">Reference proteome</keyword>
<dbReference type="EMBL" id="LJYW01000001">
    <property type="protein sequence ID" value="KPL53562.1"/>
    <property type="molecule type" value="Genomic_DNA"/>
</dbReference>
<dbReference type="SUPFAM" id="SSF75304">
    <property type="entry name" value="Amidase signature (AS) enzymes"/>
    <property type="match status" value="1"/>
</dbReference>
<name>A0A0P6VLS6_9HYPH</name>
<dbReference type="RefSeq" id="WP_054359726.1">
    <property type="nucleotide sequence ID" value="NZ_LJYW01000001.1"/>
</dbReference>
<evidence type="ECO:0000313" key="2">
    <source>
        <dbReference type="Proteomes" id="UP000048984"/>
    </source>
</evidence>
<sequence>MSDIHLLTMAEIVGLYRKRKLSPVELTRTYLDRIERLDEHLVSFVLPTPERALADARRAEDEFMRGIDRGPMQGVP</sequence>
<reference evidence="1 2" key="2">
    <citation type="submission" date="2015-10" db="EMBL/GenBank/DDBJ databases">
        <title>Draft Genome Sequence of Prosthecomicrobium hirschii ATCC 27832.</title>
        <authorList>
            <person name="Daniel J."/>
            <person name="Givan S.A."/>
            <person name="Brun Y.V."/>
            <person name="Brown P.J."/>
        </authorList>
    </citation>
    <scope>NUCLEOTIDE SEQUENCE [LARGE SCALE GENOMIC DNA]</scope>
    <source>
        <strain evidence="1 2">16</strain>
    </source>
</reference>
<comment type="caution">
    <text evidence="1">The sequence shown here is derived from an EMBL/GenBank/DDBJ whole genome shotgun (WGS) entry which is preliminary data.</text>
</comment>
<dbReference type="STRING" id="665126.ABB55_16195"/>
<accession>A0A0P6VLS6</accession>
<dbReference type="Proteomes" id="UP000048984">
    <property type="component" value="Unassembled WGS sequence"/>
</dbReference>
<protein>
    <submittedName>
        <fullName evidence="1">Uncharacterized protein</fullName>
    </submittedName>
</protein>
<evidence type="ECO:0000313" key="1">
    <source>
        <dbReference type="EMBL" id="KPL53562.1"/>
    </source>
</evidence>
<proteinExistence type="predicted"/>
<gene>
    <name evidence="1" type="ORF">ABB55_16195</name>
</gene>
<dbReference type="AlphaFoldDB" id="A0A0P6VLS6"/>
<dbReference type="InterPro" id="IPR036928">
    <property type="entry name" value="AS_sf"/>
</dbReference>
<dbReference type="Gene3D" id="3.90.1300.10">
    <property type="entry name" value="Amidase signature (AS) domain"/>
    <property type="match status" value="1"/>
</dbReference>
<reference evidence="1 2" key="1">
    <citation type="submission" date="2015-09" db="EMBL/GenBank/DDBJ databases">
        <authorList>
            <person name="Jackson K.R."/>
            <person name="Lunt B.L."/>
            <person name="Fisher J.N.B."/>
            <person name="Gardner A.V."/>
            <person name="Bailey M.E."/>
            <person name="Deus L.M."/>
            <person name="Earl A.S."/>
            <person name="Gibby P.D."/>
            <person name="Hartmann K.A."/>
            <person name="Liu J.E."/>
            <person name="Manci A.M."/>
            <person name="Nielsen D.A."/>
            <person name="Solomon M.B."/>
            <person name="Breakwell D.P."/>
            <person name="Burnett S.H."/>
            <person name="Grose J.H."/>
        </authorList>
    </citation>
    <scope>NUCLEOTIDE SEQUENCE [LARGE SCALE GENOMIC DNA]</scope>
    <source>
        <strain evidence="1 2">16</strain>
    </source>
</reference>